<proteinExistence type="inferred from homology"/>
<feature type="domain" description="FAD dependent oxidoreductase" evidence="7">
    <location>
        <begin position="12"/>
        <end position="385"/>
    </location>
</feature>
<dbReference type="Proteomes" id="UP001430584">
    <property type="component" value="Unassembled WGS sequence"/>
</dbReference>
<keyword evidence="5" id="KW-0560">Oxidoreductase</keyword>
<comment type="cofactor">
    <cofactor evidence="1">
        <name>FAD</name>
        <dbReference type="ChEBI" id="CHEBI:57692"/>
    </cofactor>
</comment>
<reference evidence="8 11" key="2">
    <citation type="submission" date="2024-02" db="EMBL/GenBank/DDBJ databases">
        <title>De novo assembly and annotation of 12 fungi associated with fruit tree decline syndrome in Ontario, Canada.</title>
        <authorList>
            <person name="Sulman M."/>
            <person name="Ellouze W."/>
            <person name="Ilyukhin E."/>
        </authorList>
    </citation>
    <scope>NUCLEOTIDE SEQUENCE [LARGE SCALE GENOMIC DNA]</scope>
    <source>
        <strain evidence="8 11">FDS-637</strain>
    </source>
</reference>
<dbReference type="OrthoDB" id="2219495at2759"/>
<evidence type="ECO:0000313" key="11">
    <source>
        <dbReference type="Proteomes" id="UP001430584"/>
    </source>
</evidence>
<dbReference type="InterPro" id="IPR045170">
    <property type="entry name" value="MTOX"/>
</dbReference>
<evidence type="ECO:0000313" key="8">
    <source>
        <dbReference type="EMBL" id="KAL0262167.1"/>
    </source>
</evidence>
<evidence type="ECO:0000256" key="1">
    <source>
        <dbReference type="ARBA" id="ARBA00001974"/>
    </source>
</evidence>
<accession>A0A1S8BPM6</accession>
<dbReference type="GO" id="GO:0050660">
    <property type="term" value="F:flavin adenine dinucleotide binding"/>
    <property type="evidence" value="ECO:0007669"/>
    <property type="project" value="InterPro"/>
</dbReference>
<sequence length="431" mass="46897">MVSSTQPTKADRVLVVGAGVFGLSIALELSERGYRNVTVLDRYPPPAIDGSSVDISRVVRNDYADPTYARMAKEAMYLWESDYPEWFHRCGTILLSSQNSKYVSASLENLKQTSQTYEEFNGTIELRRLFPSFQGDIKGVSGYTNPTGSWANAAGSIGALAKKCALNGVSFMTGPKGTALSLDTSSDGQIRGVITADGLVVPAHRVIIATGAWTNQLVDMKKAVVATGQPIGCIQLTEDEAIQLQDAPVMMEFDTGCATFPPTPDTRVLKIIRHGWGYGRPVDISLGGSNGTREVVSSPPLERRGRTTSFLPADADDGLREGLRKLWPKFADREWASTRLCWYCDTVDGDFIFDNHPDFQGVFLATGGSGHAFKFLPVIGTYIADCFEGTASAELREKWAFRSGTSADFDGDGSRGGPKRRMLDPSEISRL</sequence>
<comment type="similarity">
    <text evidence="2">Belongs to the MSOX/MTOX family.</text>
</comment>
<evidence type="ECO:0000256" key="4">
    <source>
        <dbReference type="ARBA" id="ARBA00022827"/>
    </source>
</evidence>
<keyword evidence="3" id="KW-0285">Flavoprotein</keyword>
<gene>
    <name evidence="9" type="ORF">BK809_0005864</name>
    <name evidence="8" type="ORF">SLS55_003606</name>
</gene>
<dbReference type="InterPro" id="IPR006076">
    <property type="entry name" value="FAD-dep_OxRdtase"/>
</dbReference>
<protein>
    <submittedName>
        <fullName evidence="9">L-pipecolate oxidase</fullName>
    </submittedName>
</protein>
<comment type="caution">
    <text evidence="9">The sequence shown here is derived from an EMBL/GenBank/DDBJ whole genome shotgun (WGS) entry which is preliminary data.</text>
</comment>
<dbReference type="GO" id="GO:0004657">
    <property type="term" value="F:proline dehydrogenase activity"/>
    <property type="evidence" value="ECO:0007669"/>
    <property type="project" value="TreeGrafter"/>
</dbReference>
<evidence type="ECO:0000313" key="10">
    <source>
        <dbReference type="Proteomes" id="UP000190776"/>
    </source>
</evidence>
<dbReference type="PANTHER" id="PTHR10961">
    <property type="entry name" value="PEROXISOMAL SARCOSINE OXIDASE"/>
    <property type="match status" value="1"/>
</dbReference>
<evidence type="ECO:0000259" key="7">
    <source>
        <dbReference type="Pfam" id="PF01266"/>
    </source>
</evidence>
<feature type="region of interest" description="Disordered" evidence="6">
    <location>
        <begin position="408"/>
        <end position="431"/>
    </location>
</feature>
<name>A0A1S8BPM6_9PEZI</name>
<dbReference type="GO" id="GO:0050031">
    <property type="term" value="F:L-pipecolate oxidase activity"/>
    <property type="evidence" value="ECO:0007669"/>
    <property type="project" value="TreeGrafter"/>
</dbReference>
<dbReference type="EMBL" id="MSZU01000074">
    <property type="protein sequence ID" value="OMP89143.1"/>
    <property type="molecule type" value="Genomic_DNA"/>
</dbReference>
<keyword evidence="11" id="KW-1185">Reference proteome</keyword>
<dbReference type="Gene3D" id="3.30.9.10">
    <property type="entry name" value="D-Amino Acid Oxidase, subunit A, domain 2"/>
    <property type="match status" value="1"/>
</dbReference>
<evidence type="ECO:0000256" key="2">
    <source>
        <dbReference type="ARBA" id="ARBA00010989"/>
    </source>
</evidence>
<evidence type="ECO:0000313" key="9">
    <source>
        <dbReference type="EMBL" id="OMP89143.1"/>
    </source>
</evidence>
<dbReference type="AlphaFoldDB" id="A0A1S8BPM6"/>
<evidence type="ECO:0000256" key="5">
    <source>
        <dbReference type="ARBA" id="ARBA00023002"/>
    </source>
</evidence>
<dbReference type="SUPFAM" id="SSF51905">
    <property type="entry name" value="FAD/NAD(P)-binding domain"/>
    <property type="match status" value="1"/>
</dbReference>
<dbReference type="PANTHER" id="PTHR10961:SF45">
    <property type="entry name" value="FAD DEPENDENT OXIDOREDUCTASE DOMAIN-CONTAINING PROTEIN-RELATED"/>
    <property type="match status" value="1"/>
</dbReference>
<dbReference type="EMBL" id="JAJVCZ030000003">
    <property type="protein sequence ID" value="KAL0262167.1"/>
    <property type="molecule type" value="Genomic_DNA"/>
</dbReference>
<dbReference type="Gene3D" id="3.50.50.60">
    <property type="entry name" value="FAD/NAD(P)-binding domain"/>
    <property type="match status" value="1"/>
</dbReference>
<keyword evidence="4" id="KW-0274">FAD</keyword>
<evidence type="ECO:0000256" key="3">
    <source>
        <dbReference type="ARBA" id="ARBA00022630"/>
    </source>
</evidence>
<dbReference type="STRING" id="420778.A0A1S8BPM6"/>
<feature type="compositionally biased region" description="Basic and acidic residues" evidence="6">
    <location>
        <begin position="421"/>
        <end position="431"/>
    </location>
</feature>
<dbReference type="GO" id="GO:0008115">
    <property type="term" value="F:sarcosine oxidase activity"/>
    <property type="evidence" value="ECO:0007669"/>
    <property type="project" value="TreeGrafter"/>
</dbReference>
<dbReference type="Pfam" id="PF01266">
    <property type="entry name" value="DAO"/>
    <property type="match status" value="1"/>
</dbReference>
<dbReference type="Proteomes" id="UP000190776">
    <property type="component" value="Unassembled WGS sequence"/>
</dbReference>
<evidence type="ECO:0000256" key="6">
    <source>
        <dbReference type="SAM" id="MobiDB-lite"/>
    </source>
</evidence>
<organism evidence="9 10">
    <name type="scientific">Diplodia seriata</name>
    <dbReference type="NCBI Taxonomy" id="420778"/>
    <lineage>
        <taxon>Eukaryota</taxon>
        <taxon>Fungi</taxon>
        <taxon>Dikarya</taxon>
        <taxon>Ascomycota</taxon>
        <taxon>Pezizomycotina</taxon>
        <taxon>Dothideomycetes</taxon>
        <taxon>Dothideomycetes incertae sedis</taxon>
        <taxon>Botryosphaeriales</taxon>
        <taxon>Botryosphaeriaceae</taxon>
        <taxon>Diplodia</taxon>
    </lineage>
</organism>
<dbReference type="InterPro" id="IPR036188">
    <property type="entry name" value="FAD/NAD-bd_sf"/>
</dbReference>
<reference evidence="9 10" key="1">
    <citation type="submission" date="2017-01" db="EMBL/GenBank/DDBJ databases">
        <title>Draft genome sequence of Diplodia seriata F98.1, a fungal species involved in grapevine trunk diseases.</title>
        <authorList>
            <person name="Robert-Siegwald G."/>
            <person name="Vallet J."/>
            <person name="Abou-Mansour E."/>
            <person name="Xu J."/>
            <person name="Rey P."/>
            <person name="Bertsch C."/>
            <person name="Rego C."/>
            <person name="Larignon P."/>
            <person name="Fontaine F."/>
            <person name="Lebrun M.-H."/>
        </authorList>
    </citation>
    <scope>NUCLEOTIDE SEQUENCE [LARGE SCALE GENOMIC DNA]</scope>
    <source>
        <strain evidence="9 10">F98.1</strain>
    </source>
</reference>